<dbReference type="InterPro" id="IPR025403">
    <property type="entry name" value="TgpA-like_C"/>
</dbReference>
<evidence type="ECO:0000259" key="3">
    <source>
        <dbReference type="Pfam" id="PF13559"/>
    </source>
</evidence>
<evidence type="ECO:0000313" key="4">
    <source>
        <dbReference type="EMBL" id="ELY92075.1"/>
    </source>
</evidence>
<keyword evidence="2" id="KW-0812">Transmembrane</keyword>
<evidence type="ECO:0000256" key="1">
    <source>
        <dbReference type="SAM" id="MobiDB-lite"/>
    </source>
</evidence>
<organism evidence="4 5">
    <name type="scientific">Natrialba hulunbeirensis JCM 10989</name>
    <dbReference type="NCBI Taxonomy" id="1227493"/>
    <lineage>
        <taxon>Archaea</taxon>
        <taxon>Methanobacteriati</taxon>
        <taxon>Methanobacteriota</taxon>
        <taxon>Stenosarchaea group</taxon>
        <taxon>Halobacteria</taxon>
        <taxon>Halobacteriales</taxon>
        <taxon>Natrialbaceae</taxon>
        <taxon>Natrialba</taxon>
    </lineage>
</organism>
<reference evidence="4 5" key="1">
    <citation type="journal article" date="2014" name="PLoS Genet.">
        <title>Phylogenetically driven sequencing of extremely halophilic archaea reveals strategies for static and dynamic osmo-response.</title>
        <authorList>
            <person name="Becker E.A."/>
            <person name="Seitzer P.M."/>
            <person name="Tritt A."/>
            <person name="Larsen D."/>
            <person name="Krusor M."/>
            <person name="Yao A.I."/>
            <person name="Wu D."/>
            <person name="Madern D."/>
            <person name="Eisen J.A."/>
            <person name="Darling A.E."/>
            <person name="Facciotti M.T."/>
        </authorList>
    </citation>
    <scope>NUCLEOTIDE SEQUENCE [LARGE SCALE GENOMIC DNA]</scope>
    <source>
        <strain evidence="4 5">JCM 10989</strain>
    </source>
</reference>
<protein>
    <recommendedName>
        <fullName evidence="3">Protein-glutamine gamma-glutamyltransferase-like C-terminal domain-containing protein</fullName>
    </recommendedName>
</protein>
<sequence>MDRRAVWLLCLGLVGMLAVSVAAPALPTAVSIVDDDAVDSPEPSDEAESILDDQFGEPEEADDVENPLPVEWLLLGAGLVSLLVLGRAFVTNPEQGRTILASTVLIVVVIGVLFVFDRSGQIGETATTGLVPESFPLAVGALVACLTVLAAAFVFSRDDDPVLDSPDRMDTPVPLQSPTQRTASVSDSVSISHAAADNDVYRTWLLVAETVGTDSDAAATPGEIRDRAIERGLNRSAVDELTRLFEASRYDHRSPTPDQERQARALAADLALESSGAGDSLETELEIEPSVEESNE</sequence>
<comment type="caution">
    <text evidence="4">The sequence shown here is derived from an EMBL/GenBank/DDBJ whole genome shotgun (WGS) entry which is preliminary data.</text>
</comment>
<keyword evidence="5" id="KW-1185">Reference proteome</keyword>
<dbReference type="PATRIC" id="fig|1227493.4.peg.1706"/>
<feature type="transmembrane region" description="Helical" evidence="2">
    <location>
        <begin position="72"/>
        <end position="90"/>
    </location>
</feature>
<dbReference type="RefSeq" id="WP_006652933.1">
    <property type="nucleotide sequence ID" value="NZ_AOIM01000023.1"/>
</dbReference>
<feature type="domain" description="Protein-glutamine gamma-glutamyltransferase-like C-terminal" evidence="3">
    <location>
        <begin position="202"/>
        <end position="266"/>
    </location>
</feature>
<feature type="region of interest" description="Disordered" evidence="1">
    <location>
        <begin position="272"/>
        <end position="296"/>
    </location>
</feature>
<evidence type="ECO:0000313" key="5">
    <source>
        <dbReference type="Proteomes" id="UP000011519"/>
    </source>
</evidence>
<feature type="compositionally biased region" description="Polar residues" evidence="1">
    <location>
        <begin position="174"/>
        <end position="186"/>
    </location>
</feature>
<evidence type="ECO:0000256" key="2">
    <source>
        <dbReference type="SAM" id="Phobius"/>
    </source>
</evidence>
<keyword evidence="2" id="KW-1133">Transmembrane helix</keyword>
<dbReference type="Pfam" id="PF13559">
    <property type="entry name" value="DUF4129"/>
    <property type="match status" value="1"/>
</dbReference>
<gene>
    <name evidence="4" type="ORF">C483_08609</name>
</gene>
<feature type="transmembrane region" description="Helical" evidence="2">
    <location>
        <begin position="97"/>
        <end position="116"/>
    </location>
</feature>
<dbReference type="Proteomes" id="UP000011519">
    <property type="component" value="Unassembled WGS sequence"/>
</dbReference>
<dbReference type="OrthoDB" id="205731at2157"/>
<accession>M0A001</accession>
<feature type="region of interest" description="Disordered" evidence="1">
    <location>
        <begin position="165"/>
        <end position="186"/>
    </location>
</feature>
<feature type="compositionally biased region" description="Acidic residues" evidence="1">
    <location>
        <begin position="281"/>
        <end position="296"/>
    </location>
</feature>
<dbReference type="EMBL" id="AOIM01000023">
    <property type="protein sequence ID" value="ELY92075.1"/>
    <property type="molecule type" value="Genomic_DNA"/>
</dbReference>
<feature type="transmembrane region" description="Helical" evidence="2">
    <location>
        <begin position="136"/>
        <end position="155"/>
    </location>
</feature>
<proteinExistence type="predicted"/>
<keyword evidence="2" id="KW-0472">Membrane</keyword>
<dbReference type="AlphaFoldDB" id="M0A001"/>
<name>M0A001_9EURY</name>
<dbReference type="STRING" id="1227493.C483_08609"/>